<dbReference type="InterPro" id="IPR014710">
    <property type="entry name" value="RmlC-like_jellyroll"/>
</dbReference>
<dbReference type="PANTHER" id="PTHR40112:SF1">
    <property type="entry name" value="H2HPP ISOMERASE"/>
    <property type="match status" value="1"/>
</dbReference>
<accession>A0A1N7I095</accession>
<dbReference type="EMBL" id="FTNY01000001">
    <property type="protein sequence ID" value="SIS30450.1"/>
    <property type="molecule type" value="Genomic_DNA"/>
</dbReference>
<dbReference type="RefSeq" id="WP_076505034.1">
    <property type="nucleotide sequence ID" value="NZ_FTNY01000001.1"/>
</dbReference>
<dbReference type="Gene3D" id="2.60.120.10">
    <property type="entry name" value="Jelly Rolls"/>
    <property type="match status" value="1"/>
</dbReference>
<evidence type="ECO:0000313" key="2">
    <source>
        <dbReference type="EMBL" id="SIS30450.1"/>
    </source>
</evidence>
<dbReference type="PANTHER" id="PTHR40112">
    <property type="entry name" value="H2HPP ISOMERASE"/>
    <property type="match status" value="1"/>
</dbReference>
<dbReference type="AlphaFoldDB" id="A0A1N7I095"/>
<dbReference type="InterPro" id="IPR011051">
    <property type="entry name" value="RmlC_Cupin_sf"/>
</dbReference>
<dbReference type="InterPro" id="IPR013096">
    <property type="entry name" value="Cupin_2"/>
</dbReference>
<name>A0A1N7I095_9FLAO</name>
<sequence>MKFKKEKFFDGHSEWEDLGAGVSRQFVGYNAQVMMVIVKFEKDAIGTLHQHFHSQITYVASGTFEVTVDGETKILQKGDGFFAQPNIFHGVKCLEEGQLIDAFTPFREDFLSPPINVNDKV</sequence>
<evidence type="ECO:0000259" key="1">
    <source>
        <dbReference type="Pfam" id="PF07883"/>
    </source>
</evidence>
<dbReference type="CDD" id="cd02238">
    <property type="entry name" value="cupin_KdgF"/>
    <property type="match status" value="1"/>
</dbReference>
<feature type="domain" description="Cupin type-2" evidence="1">
    <location>
        <begin position="37"/>
        <end position="97"/>
    </location>
</feature>
<dbReference type="OrthoDB" id="9811153at2"/>
<evidence type="ECO:0000313" key="3">
    <source>
        <dbReference type="Proteomes" id="UP000186373"/>
    </source>
</evidence>
<dbReference type="InterPro" id="IPR052535">
    <property type="entry name" value="Bacilysin_H2HPP_isomerase"/>
</dbReference>
<gene>
    <name evidence="2" type="ORF">SAMN05421639_101912</name>
</gene>
<keyword evidence="3" id="KW-1185">Reference proteome</keyword>
<proteinExistence type="predicted"/>
<reference evidence="3" key="1">
    <citation type="submission" date="2017-01" db="EMBL/GenBank/DDBJ databases">
        <authorList>
            <person name="Varghese N."/>
            <person name="Submissions S."/>
        </authorList>
    </citation>
    <scope>NUCLEOTIDE SEQUENCE [LARGE SCALE GENOMIC DNA]</scope>
    <source>
        <strain evidence="3">DSM 17126</strain>
    </source>
</reference>
<dbReference type="Proteomes" id="UP000186373">
    <property type="component" value="Unassembled WGS sequence"/>
</dbReference>
<dbReference type="InterPro" id="IPR025499">
    <property type="entry name" value="KdgF"/>
</dbReference>
<dbReference type="SUPFAM" id="SSF51182">
    <property type="entry name" value="RmlC-like cupins"/>
    <property type="match status" value="1"/>
</dbReference>
<dbReference type="PIRSF" id="PIRSF029883">
    <property type="entry name" value="KdgF"/>
    <property type="match status" value="1"/>
</dbReference>
<protein>
    <submittedName>
        <fullName evidence="2">Cupin domain-containing protein</fullName>
    </submittedName>
</protein>
<dbReference type="Pfam" id="PF07883">
    <property type="entry name" value="Cupin_2"/>
    <property type="match status" value="1"/>
</dbReference>
<organism evidence="2 3">
    <name type="scientific">Chryseobacterium shigense</name>
    <dbReference type="NCBI Taxonomy" id="297244"/>
    <lineage>
        <taxon>Bacteria</taxon>
        <taxon>Pseudomonadati</taxon>
        <taxon>Bacteroidota</taxon>
        <taxon>Flavobacteriia</taxon>
        <taxon>Flavobacteriales</taxon>
        <taxon>Weeksellaceae</taxon>
        <taxon>Chryseobacterium group</taxon>
        <taxon>Chryseobacterium</taxon>
    </lineage>
</organism>